<feature type="transmembrane region" description="Helical" evidence="2">
    <location>
        <begin position="57"/>
        <end position="84"/>
    </location>
</feature>
<proteinExistence type="predicted"/>
<dbReference type="EMBL" id="PYHR01000002">
    <property type="protein sequence ID" value="PWD49528.1"/>
    <property type="molecule type" value="Genomic_DNA"/>
</dbReference>
<dbReference type="Proteomes" id="UP000245166">
    <property type="component" value="Unassembled WGS sequence"/>
</dbReference>
<protein>
    <submittedName>
        <fullName evidence="4">CPBP family intramembrane metalloprotease domain-containing protein</fullName>
    </submittedName>
</protein>
<feature type="region of interest" description="Disordered" evidence="1">
    <location>
        <begin position="1"/>
        <end position="29"/>
    </location>
</feature>
<feature type="transmembrane region" description="Helical" evidence="2">
    <location>
        <begin position="152"/>
        <end position="172"/>
    </location>
</feature>
<accession>A0A2U1ZRC7</accession>
<feature type="transmembrane region" description="Helical" evidence="2">
    <location>
        <begin position="277"/>
        <end position="298"/>
    </location>
</feature>
<keyword evidence="4" id="KW-0645">Protease</keyword>
<dbReference type="GO" id="GO:0080120">
    <property type="term" value="P:CAAX-box protein maturation"/>
    <property type="evidence" value="ECO:0007669"/>
    <property type="project" value="UniProtKB-ARBA"/>
</dbReference>
<feature type="transmembrane region" description="Helical" evidence="2">
    <location>
        <begin position="310"/>
        <end position="331"/>
    </location>
</feature>
<feature type="transmembrane region" description="Helical" evidence="2">
    <location>
        <begin position="110"/>
        <end position="132"/>
    </location>
</feature>
<gene>
    <name evidence="4" type="ORF">C8046_01125</name>
</gene>
<dbReference type="Pfam" id="PF02517">
    <property type="entry name" value="Rce1-like"/>
    <property type="match status" value="1"/>
</dbReference>
<keyword evidence="4" id="KW-0378">Hydrolase</keyword>
<keyword evidence="4" id="KW-0482">Metalloprotease</keyword>
<evidence type="ECO:0000313" key="5">
    <source>
        <dbReference type="Proteomes" id="UP000245166"/>
    </source>
</evidence>
<organism evidence="4 5">
    <name type="scientific">Serinibacter arcticus</name>
    <dbReference type="NCBI Taxonomy" id="1655435"/>
    <lineage>
        <taxon>Bacteria</taxon>
        <taxon>Bacillati</taxon>
        <taxon>Actinomycetota</taxon>
        <taxon>Actinomycetes</taxon>
        <taxon>Micrococcales</taxon>
        <taxon>Beutenbergiaceae</taxon>
        <taxon>Serinibacter</taxon>
    </lineage>
</organism>
<dbReference type="AlphaFoldDB" id="A0A2U1ZRC7"/>
<feature type="domain" description="CAAX prenyl protease 2/Lysostaphin resistance protein A-like" evidence="3">
    <location>
        <begin position="193"/>
        <end position="288"/>
    </location>
</feature>
<keyword evidence="2" id="KW-1133">Transmembrane helix</keyword>
<evidence type="ECO:0000256" key="1">
    <source>
        <dbReference type="SAM" id="MobiDB-lite"/>
    </source>
</evidence>
<keyword evidence="5" id="KW-1185">Reference proteome</keyword>
<reference evidence="4 5" key="1">
    <citation type="submission" date="2018-03" db="EMBL/GenBank/DDBJ databases">
        <title>Genome assembly of novel Miniimonas species PCH200.</title>
        <authorList>
            <person name="Thakur V."/>
            <person name="Kumar V."/>
            <person name="Singh D."/>
        </authorList>
    </citation>
    <scope>NUCLEOTIDE SEQUENCE [LARGE SCALE GENOMIC DNA]</scope>
    <source>
        <strain evidence="4 5">PCH200</strain>
    </source>
</reference>
<dbReference type="GO" id="GO:0004175">
    <property type="term" value="F:endopeptidase activity"/>
    <property type="evidence" value="ECO:0007669"/>
    <property type="project" value="UniProtKB-ARBA"/>
</dbReference>
<evidence type="ECO:0000259" key="3">
    <source>
        <dbReference type="Pfam" id="PF02517"/>
    </source>
</evidence>
<dbReference type="InterPro" id="IPR003675">
    <property type="entry name" value="Rce1/LyrA-like_dom"/>
</dbReference>
<keyword evidence="2" id="KW-0472">Membrane</keyword>
<comment type="caution">
    <text evidence="4">The sequence shown here is derived from an EMBL/GenBank/DDBJ whole genome shotgun (WGS) entry which is preliminary data.</text>
</comment>
<keyword evidence="2" id="KW-0812">Transmembrane</keyword>
<evidence type="ECO:0000313" key="4">
    <source>
        <dbReference type="EMBL" id="PWD49528.1"/>
    </source>
</evidence>
<feature type="compositionally biased region" description="Low complexity" evidence="1">
    <location>
        <begin position="7"/>
        <end position="26"/>
    </location>
</feature>
<evidence type="ECO:0000256" key="2">
    <source>
        <dbReference type="SAM" id="Phobius"/>
    </source>
</evidence>
<dbReference type="GO" id="GO:0008237">
    <property type="term" value="F:metallopeptidase activity"/>
    <property type="evidence" value="ECO:0007669"/>
    <property type="project" value="UniProtKB-KW"/>
</dbReference>
<sequence>MVDVSQPTVTSTSSPTYPPGSTYSVPEPRRGAAFSPAQATPYDRLPRTLRWEWWRPLVALTVFGVLAVIGSVAVVGVAMVAVVLEGGAAGPAQLDALLDRLLAIDATDSLVLVLSLASIAVWLPAVAGALRIAGMRPIGHVSSVVLRLRWRWLLTCSVLAVATLALSLGLSFGLGALVGQNATPVWTSFDRLWLPLLIIILLVPFQAAAEEYVFRGVLVQALGSWLPRRAWSRVIVVVVPTIAFVLSHGYGLWGLLDVGVFALAAMWVTLRTGGLEAAIALHVVNNVVVFTALASGAFGTTVNGDEGGSLAGVLITVITSIGYCWIVEILANRRGLERTSSWPERGPVAPLALPVPHPVAGWTGTPTHDLVGSAR</sequence>
<name>A0A2U1ZRC7_9MICO</name>
<feature type="transmembrane region" description="Helical" evidence="2">
    <location>
        <begin position="230"/>
        <end position="246"/>
    </location>
</feature>
<feature type="transmembrane region" description="Helical" evidence="2">
    <location>
        <begin position="192"/>
        <end position="209"/>
    </location>
</feature>